<evidence type="ECO:0000313" key="3">
    <source>
        <dbReference type="Proteomes" id="UP000609531"/>
    </source>
</evidence>
<sequence length="84" mass="8803">MILAVIAAALEHARLILTIAAVVVAVALMAAVYLEGRSAGHRAAVEAVDAQNERAARAAADADRSVDACYDLGRKWDVATGRCR</sequence>
<dbReference type="Proteomes" id="UP000609531">
    <property type="component" value="Unassembled WGS sequence"/>
</dbReference>
<keyword evidence="3" id="KW-1185">Reference proteome</keyword>
<keyword evidence="1" id="KW-0472">Membrane</keyword>
<organism evidence="2 3">
    <name type="scientific">Acuticoccus mangrovi</name>
    <dbReference type="NCBI Taxonomy" id="2796142"/>
    <lineage>
        <taxon>Bacteria</taxon>
        <taxon>Pseudomonadati</taxon>
        <taxon>Pseudomonadota</taxon>
        <taxon>Alphaproteobacteria</taxon>
        <taxon>Hyphomicrobiales</taxon>
        <taxon>Amorphaceae</taxon>
        <taxon>Acuticoccus</taxon>
    </lineage>
</organism>
<dbReference type="RefSeq" id="WP_198882316.1">
    <property type="nucleotide sequence ID" value="NZ_JAEKJA010000009.1"/>
</dbReference>
<proteinExistence type="predicted"/>
<comment type="caution">
    <text evidence="2">The sequence shown here is derived from an EMBL/GenBank/DDBJ whole genome shotgun (WGS) entry which is preliminary data.</text>
</comment>
<accession>A0A934MGZ1</accession>
<name>A0A934MGZ1_9HYPH</name>
<protein>
    <submittedName>
        <fullName evidence="2">Uncharacterized protein</fullName>
    </submittedName>
</protein>
<gene>
    <name evidence="2" type="ORF">JCR33_11955</name>
</gene>
<dbReference type="EMBL" id="JAEKJA010000009">
    <property type="protein sequence ID" value="MBJ3776410.1"/>
    <property type="molecule type" value="Genomic_DNA"/>
</dbReference>
<feature type="transmembrane region" description="Helical" evidence="1">
    <location>
        <begin position="12"/>
        <end position="34"/>
    </location>
</feature>
<reference evidence="2" key="1">
    <citation type="submission" date="2020-12" db="EMBL/GenBank/DDBJ databases">
        <title>Bacterial taxonomy.</title>
        <authorList>
            <person name="Pan X."/>
        </authorList>
    </citation>
    <scope>NUCLEOTIDE SEQUENCE</scope>
    <source>
        <strain evidence="2">B2012</strain>
    </source>
</reference>
<evidence type="ECO:0000313" key="2">
    <source>
        <dbReference type="EMBL" id="MBJ3776410.1"/>
    </source>
</evidence>
<dbReference type="AlphaFoldDB" id="A0A934MGZ1"/>
<keyword evidence="1" id="KW-0812">Transmembrane</keyword>
<keyword evidence="1" id="KW-1133">Transmembrane helix</keyword>
<evidence type="ECO:0000256" key="1">
    <source>
        <dbReference type="SAM" id="Phobius"/>
    </source>
</evidence>